<proteinExistence type="predicted"/>
<dbReference type="KEGG" id="afj:AFERRID_14350"/>
<dbReference type="Proteomes" id="UP000280188">
    <property type="component" value="Chromosome"/>
</dbReference>
<protein>
    <submittedName>
        <fullName evidence="1">Uncharacterized protein</fullName>
    </submittedName>
</protein>
<gene>
    <name evidence="1" type="ORF">AFERRID_14350</name>
</gene>
<dbReference type="RefSeq" id="WP_172959349.1">
    <property type="nucleotide sequence ID" value="NZ_AP018795.1"/>
</dbReference>
<evidence type="ECO:0000313" key="1">
    <source>
        <dbReference type="EMBL" id="BBF65217.1"/>
    </source>
</evidence>
<reference evidence="1 2" key="1">
    <citation type="journal article" date="2018" name="Microbiol. Resour. Announc.">
        <title>Complete Genome Sequence of Acidithiobacillus ferridurans JCM 18981.</title>
        <authorList>
            <person name="Miyauchi T."/>
            <person name="Kouzuma A."/>
            <person name="Abe T."/>
            <person name="Watanabe K."/>
        </authorList>
    </citation>
    <scope>NUCLEOTIDE SEQUENCE [LARGE SCALE GENOMIC DNA]</scope>
    <source>
        <strain evidence="2">ATCC 33020 / DSM 29468 / JCM 18981 / 11Fe</strain>
    </source>
</reference>
<evidence type="ECO:0000313" key="2">
    <source>
        <dbReference type="Proteomes" id="UP000280188"/>
    </source>
</evidence>
<sequence>MNKEGCLISHDDRDDGAWDGNIVLIIGLLWAIIALGGYYVTLRVLF</sequence>
<accession>A0A2Z6IKH9</accession>
<dbReference type="AlphaFoldDB" id="A0A2Z6IKH9"/>
<organism evidence="1 2">
    <name type="scientific">Acidithiobacillus ferridurans</name>
    <dbReference type="NCBI Taxonomy" id="1232575"/>
    <lineage>
        <taxon>Bacteria</taxon>
        <taxon>Pseudomonadati</taxon>
        <taxon>Pseudomonadota</taxon>
        <taxon>Acidithiobacillia</taxon>
        <taxon>Acidithiobacillales</taxon>
        <taxon>Acidithiobacillaceae</taxon>
        <taxon>Acidithiobacillus</taxon>
    </lineage>
</organism>
<keyword evidence="2" id="KW-1185">Reference proteome</keyword>
<dbReference type="EMBL" id="AP018795">
    <property type="protein sequence ID" value="BBF65217.1"/>
    <property type="molecule type" value="Genomic_DNA"/>
</dbReference>
<name>A0A2Z6IKH9_ACIFI</name>